<sequence length="85" mass="9393">MTNERLNALLTALHAELESAETLDEQQAAQLKQTLDELKEKLPEEEAESGLVSRLRESAQQFEETHPQLTHTIGSLADALAQIGI</sequence>
<accession>A0A5B9R8S9</accession>
<evidence type="ECO:0000313" key="2">
    <source>
        <dbReference type="EMBL" id="QEG43281.1"/>
    </source>
</evidence>
<dbReference type="Proteomes" id="UP000325286">
    <property type="component" value="Chromosome"/>
</dbReference>
<evidence type="ECO:0008006" key="4">
    <source>
        <dbReference type="Google" id="ProtNLM"/>
    </source>
</evidence>
<gene>
    <name evidence="2" type="ORF">UC8_53280</name>
</gene>
<evidence type="ECO:0000256" key="1">
    <source>
        <dbReference type="SAM" id="Coils"/>
    </source>
</evidence>
<proteinExistence type="predicted"/>
<dbReference type="AlphaFoldDB" id="A0A5B9R8S9"/>
<keyword evidence="1" id="KW-0175">Coiled coil</keyword>
<evidence type="ECO:0000313" key="3">
    <source>
        <dbReference type="Proteomes" id="UP000325286"/>
    </source>
</evidence>
<dbReference type="OrthoDB" id="281328at2"/>
<dbReference type="EMBL" id="CP042914">
    <property type="protein sequence ID" value="QEG43281.1"/>
    <property type="molecule type" value="Genomic_DNA"/>
</dbReference>
<keyword evidence="3" id="KW-1185">Reference proteome</keyword>
<dbReference type="InterPro" id="IPR025516">
    <property type="entry name" value="DUF4404"/>
</dbReference>
<dbReference type="Pfam" id="PF14357">
    <property type="entry name" value="DUF4404"/>
    <property type="match status" value="1"/>
</dbReference>
<dbReference type="RefSeq" id="WP_068130079.1">
    <property type="nucleotide sequence ID" value="NZ_CP042914.1"/>
</dbReference>
<dbReference type="KEGG" id="rul:UC8_53280"/>
<protein>
    <recommendedName>
        <fullName evidence="4">DUF4404 domain-containing protein</fullName>
    </recommendedName>
</protein>
<feature type="coiled-coil region" evidence="1">
    <location>
        <begin position="3"/>
        <end position="48"/>
    </location>
</feature>
<organism evidence="2 3">
    <name type="scientific">Roseimaritima ulvae</name>
    <dbReference type="NCBI Taxonomy" id="980254"/>
    <lineage>
        <taxon>Bacteria</taxon>
        <taxon>Pseudomonadati</taxon>
        <taxon>Planctomycetota</taxon>
        <taxon>Planctomycetia</taxon>
        <taxon>Pirellulales</taxon>
        <taxon>Pirellulaceae</taxon>
        <taxon>Roseimaritima</taxon>
    </lineage>
</organism>
<reference evidence="2 3" key="1">
    <citation type="submission" date="2019-08" db="EMBL/GenBank/DDBJ databases">
        <title>Deep-cultivation of Planctomycetes and their phenomic and genomic characterization uncovers novel biology.</title>
        <authorList>
            <person name="Wiegand S."/>
            <person name="Jogler M."/>
            <person name="Boedeker C."/>
            <person name="Pinto D."/>
            <person name="Vollmers J."/>
            <person name="Rivas-Marin E."/>
            <person name="Kohn T."/>
            <person name="Peeters S.H."/>
            <person name="Heuer A."/>
            <person name="Rast P."/>
            <person name="Oberbeckmann S."/>
            <person name="Bunk B."/>
            <person name="Jeske O."/>
            <person name="Meyerdierks A."/>
            <person name="Storesund J.E."/>
            <person name="Kallscheuer N."/>
            <person name="Luecker S."/>
            <person name="Lage O.M."/>
            <person name="Pohl T."/>
            <person name="Merkel B.J."/>
            <person name="Hornburger P."/>
            <person name="Mueller R.-W."/>
            <person name="Bruemmer F."/>
            <person name="Labrenz M."/>
            <person name="Spormann A.M."/>
            <person name="Op den Camp H."/>
            <person name="Overmann J."/>
            <person name="Amann R."/>
            <person name="Jetten M.S.M."/>
            <person name="Mascher T."/>
            <person name="Medema M.H."/>
            <person name="Devos D.P."/>
            <person name="Kaster A.-K."/>
            <person name="Ovreas L."/>
            <person name="Rohde M."/>
            <person name="Galperin M.Y."/>
            <person name="Jogler C."/>
        </authorList>
    </citation>
    <scope>NUCLEOTIDE SEQUENCE [LARGE SCALE GENOMIC DNA]</scope>
    <source>
        <strain evidence="2 3">UC8</strain>
    </source>
</reference>
<name>A0A5B9R8S9_9BACT</name>